<gene>
    <name evidence="1" type="ORF">UXM345_LOCUS114</name>
</gene>
<name>A0A818W2X6_9BILA</name>
<dbReference type="Proteomes" id="UP000663842">
    <property type="component" value="Unassembled WGS sequence"/>
</dbReference>
<comment type="caution">
    <text evidence="1">The sequence shown here is derived from an EMBL/GenBank/DDBJ whole genome shotgun (WGS) entry which is preliminary data.</text>
</comment>
<evidence type="ECO:0000313" key="2">
    <source>
        <dbReference type="Proteomes" id="UP000663842"/>
    </source>
</evidence>
<dbReference type="AlphaFoldDB" id="A0A818W2X6"/>
<reference evidence="1" key="1">
    <citation type="submission" date="2021-02" db="EMBL/GenBank/DDBJ databases">
        <authorList>
            <person name="Nowell W R."/>
        </authorList>
    </citation>
    <scope>NUCLEOTIDE SEQUENCE</scope>
</reference>
<organism evidence="1 2">
    <name type="scientific">Rotaria magnacalcarata</name>
    <dbReference type="NCBI Taxonomy" id="392030"/>
    <lineage>
        <taxon>Eukaryota</taxon>
        <taxon>Metazoa</taxon>
        <taxon>Spiralia</taxon>
        <taxon>Gnathifera</taxon>
        <taxon>Rotifera</taxon>
        <taxon>Eurotatoria</taxon>
        <taxon>Bdelloidea</taxon>
        <taxon>Philodinida</taxon>
        <taxon>Philodinidae</taxon>
        <taxon>Rotaria</taxon>
    </lineage>
</organism>
<accession>A0A818W2X6</accession>
<evidence type="ECO:0000313" key="1">
    <source>
        <dbReference type="EMBL" id="CAF3719649.1"/>
    </source>
</evidence>
<dbReference type="EMBL" id="CAJOBF010000003">
    <property type="protein sequence ID" value="CAF3719649.1"/>
    <property type="molecule type" value="Genomic_DNA"/>
</dbReference>
<proteinExistence type="predicted"/>
<sequence>MNQSSNRRNKQNQIGKYSTIFTDENNHSFNSGTALSSQSMVDDIPFEFNPKYRTIIVVSFKKIIFSNQMYLLYLWPNINIPEYDPTKIHNILATPVINCLQKNKRNLYCKFLRRENH</sequence>
<protein>
    <submittedName>
        <fullName evidence="1">Uncharacterized protein</fullName>
    </submittedName>
</protein>